<dbReference type="Proteomes" id="UP001612812">
    <property type="component" value="Unassembled WGS sequence"/>
</dbReference>
<gene>
    <name evidence="2" type="ORF">ACIBP4_20735</name>
</gene>
<feature type="region of interest" description="Disordered" evidence="1">
    <location>
        <begin position="43"/>
        <end position="70"/>
    </location>
</feature>
<organism evidence="2 3">
    <name type="scientific">Micromonospora maritima</name>
    <dbReference type="NCBI Taxonomy" id="986711"/>
    <lineage>
        <taxon>Bacteria</taxon>
        <taxon>Bacillati</taxon>
        <taxon>Actinomycetota</taxon>
        <taxon>Actinomycetes</taxon>
        <taxon>Micromonosporales</taxon>
        <taxon>Micromonosporaceae</taxon>
        <taxon>Micromonospora</taxon>
    </lineage>
</organism>
<dbReference type="EMBL" id="JBITLE010000008">
    <property type="protein sequence ID" value="MFI7264716.1"/>
    <property type="molecule type" value="Genomic_DNA"/>
</dbReference>
<proteinExistence type="predicted"/>
<feature type="compositionally biased region" description="Low complexity" evidence="1">
    <location>
        <begin position="88"/>
        <end position="121"/>
    </location>
</feature>
<name>A0ABW7ZPE4_9ACTN</name>
<reference evidence="2 3" key="1">
    <citation type="submission" date="2024-10" db="EMBL/GenBank/DDBJ databases">
        <title>The Natural Products Discovery Center: Release of the First 8490 Sequenced Strains for Exploring Actinobacteria Biosynthetic Diversity.</title>
        <authorList>
            <person name="Kalkreuter E."/>
            <person name="Kautsar S.A."/>
            <person name="Yang D."/>
            <person name="Bader C.D."/>
            <person name="Teijaro C.N."/>
            <person name="Fluegel L."/>
            <person name="Davis C.M."/>
            <person name="Simpson J.R."/>
            <person name="Lauterbach L."/>
            <person name="Steele A.D."/>
            <person name="Gui C."/>
            <person name="Meng S."/>
            <person name="Li G."/>
            <person name="Viehrig K."/>
            <person name="Ye F."/>
            <person name="Su P."/>
            <person name="Kiefer A.F."/>
            <person name="Nichols A."/>
            <person name="Cepeda A.J."/>
            <person name="Yan W."/>
            <person name="Fan B."/>
            <person name="Jiang Y."/>
            <person name="Adhikari A."/>
            <person name="Zheng C.-J."/>
            <person name="Schuster L."/>
            <person name="Cowan T.M."/>
            <person name="Smanski M.J."/>
            <person name="Chevrette M.G."/>
            <person name="De Carvalho L.P.S."/>
            <person name="Shen B."/>
        </authorList>
    </citation>
    <scope>NUCLEOTIDE SEQUENCE [LARGE SCALE GENOMIC DNA]</scope>
    <source>
        <strain evidence="2 3">NPDC049845</strain>
    </source>
</reference>
<evidence type="ECO:0000313" key="3">
    <source>
        <dbReference type="Proteomes" id="UP001612812"/>
    </source>
</evidence>
<feature type="region of interest" description="Disordered" evidence="1">
    <location>
        <begin position="88"/>
        <end position="138"/>
    </location>
</feature>
<keyword evidence="3" id="KW-1185">Reference proteome</keyword>
<accession>A0ABW7ZPE4</accession>
<feature type="compositionally biased region" description="Basic and acidic residues" evidence="1">
    <location>
        <begin position="7"/>
        <end position="21"/>
    </location>
</feature>
<evidence type="ECO:0000256" key="1">
    <source>
        <dbReference type="SAM" id="MobiDB-lite"/>
    </source>
</evidence>
<dbReference type="RefSeq" id="WP_396770362.1">
    <property type="nucleotide sequence ID" value="NZ_JBITLA010000009.1"/>
</dbReference>
<sequence length="138" mass="14559">MSTATRSGDRPDESRATRDERTAVVTALRLGWSMADAYHHAQTAELSERADRPAAAPAKLSNLTETPGRHRLGMYLDGVDVALTEITPATPAGRPTPSTAAARRATGAARAAGRAGRQRPPSDGGSKYVARVSRVDLP</sequence>
<evidence type="ECO:0000313" key="2">
    <source>
        <dbReference type="EMBL" id="MFI7264716.1"/>
    </source>
</evidence>
<feature type="region of interest" description="Disordered" evidence="1">
    <location>
        <begin position="1"/>
        <end position="21"/>
    </location>
</feature>
<protein>
    <submittedName>
        <fullName evidence="2">Uncharacterized protein</fullName>
    </submittedName>
</protein>
<comment type="caution">
    <text evidence="2">The sequence shown here is derived from an EMBL/GenBank/DDBJ whole genome shotgun (WGS) entry which is preliminary data.</text>
</comment>